<dbReference type="SUPFAM" id="SSF48452">
    <property type="entry name" value="TPR-like"/>
    <property type="match status" value="1"/>
</dbReference>
<dbReference type="OrthoDB" id="2124108at2759"/>
<keyword evidence="2" id="KW-1185">Reference proteome</keyword>
<dbReference type="AlphaFoldDB" id="A0A9W7XRQ4"/>
<evidence type="ECO:0000313" key="2">
    <source>
        <dbReference type="Proteomes" id="UP001149813"/>
    </source>
</evidence>
<evidence type="ECO:0008006" key="3">
    <source>
        <dbReference type="Google" id="ProtNLM"/>
    </source>
</evidence>
<comment type="caution">
    <text evidence="1">The sequence shown here is derived from an EMBL/GenBank/DDBJ whole genome shotgun (WGS) entry which is preliminary data.</text>
</comment>
<dbReference type="Proteomes" id="UP001149813">
    <property type="component" value="Unassembled WGS sequence"/>
</dbReference>
<organism evidence="1 2">
    <name type="scientific">Coemansia erecta</name>
    <dbReference type="NCBI Taxonomy" id="147472"/>
    <lineage>
        <taxon>Eukaryota</taxon>
        <taxon>Fungi</taxon>
        <taxon>Fungi incertae sedis</taxon>
        <taxon>Zoopagomycota</taxon>
        <taxon>Kickxellomycotina</taxon>
        <taxon>Kickxellomycetes</taxon>
        <taxon>Kickxellales</taxon>
        <taxon>Kickxellaceae</taxon>
        <taxon>Coemansia</taxon>
    </lineage>
</organism>
<proteinExistence type="predicted"/>
<protein>
    <recommendedName>
        <fullName evidence="3">TPR-like protein</fullName>
    </recommendedName>
</protein>
<accession>A0A9W7XRQ4</accession>
<gene>
    <name evidence="1" type="ORF">LPJ53_005797</name>
</gene>
<reference evidence="1" key="1">
    <citation type="submission" date="2022-07" db="EMBL/GenBank/DDBJ databases">
        <title>Phylogenomic reconstructions and comparative analyses of Kickxellomycotina fungi.</title>
        <authorList>
            <person name="Reynolds N.K."/>
            <person name="Stajich J.E."/>
            <person name="Barry K."/>
            <person name="Grigoriev I.V."/>
            <person name="Crous P."/>
            <person name="Smith M.E."/>
        </authorList>
    </citation>
    <scope>NUCLEOTIDE SEQUENCE</scope>
    <source>
        <strain evidence="1">NBRC 32514</strain>
    </source>
</reference>
<evidence type="ECO:0000313" key="1">
    <source>
        <dbReference type="EMBL" id="KAJ1719446.1"/>
    </source>
</evidence>
<dbReference type="InterPro" id="IPR011990">
    <property type="entry name" value="TPR-like_helical_dom_sf"/>
</dbReference>
<name>A0A9W7XRQ4_9FUNG</name>
<dbReference type="EMBL" id="JANBOJ010000398">
    <property type="protein sequence ID" value="KAJ1719446.1"/>
    <property type="molecule type" value="Genomic_DNA"/>
</dbReference>
<sequence>MSEAGLDDAHGFFQFAGYSDSDSDDGLFGKPRDRRVPFDASKISYTPKIDTDGWYDRSTTTSVADWLSQHSGLDEITFTAQRMYFTGQYAEAASLCLQASRAFVERHREHLRMATIREILEIGGRAAVRAGSLDMARVFCDMYAECGGMNPGYDRFMAETLWALGRREEALVKCVSYLAQRKQDAKVWEMIGQLVAEIGRERGGREGVWQRLALAAFFRAHYIIDCCKNWAETELAVRQKRIQTGELLAKMAAVLEQVVGGSSDRVDLDGLEDAAAEGVDADREERIWQVCRAESATNDSDHSAIISSCSEGLAQSVSWICESLGQSAPVGEDDADDGERNVEEL</sequence>